<keyword evidence="5" id="KW-0560">Oxidoreductase</keyword>
<evidence type="ECO:0000256" key="1">
    <source>
        <dbReference type="ARBA" id="ARBA00001917"/>
    </source>
</evidence>
<protein>
    <submittedName>
        <fullName evidence="7">Nitroreductase family protein</fullName>
    </submittedName>
</protein>
<name>A0ABT4YBL8_METRE</name>
<evidence type="ECO:0000256" key="2">
    <source>
        <dbReference type="ARBA" id="ARBA00007118"/>
    </source>
</evidence>
<dbReference type="Pfam" id="PF00881">
    <property type="entry name" value="Nitroreductase"/>
    <property type="match status" value="2"/>
</dbReference>
<comment type="cofactor">
    <cofactor evidence="1">
        <name>FMN</name>
        <dbReference type="ChEBI" id="CHEBI:58210"/>
    </cofactor>
</comment>
<reference evidence="7 8" key="1">
    <citation type="submission" date="2022-07" db="EMBL/GenBank/DDBJ databases">
        <title>Genome Analysis of Selected Gammaproteobacteria from Nigerian Food snails.</title>
        <authorList>
            <person name="Okafor A.C."/>
        </authorList>
    </citation>
    <scope>NUCLEOTIDE SEQUENCE [LARGE SCALE GENOMIC DNA]</scope>
    <source>
        <strain evidence="7 8">Awg 2</strain>
    </source>
</reference>
<sequence>MNIIKYMKSIARPMRDLALLFVDSSYDFYRYARYSGMLHRKGRQARDFKIIKIYHALEKSLSFRNRKSSSGWGVASSLVDYLTDSKRHHGSYSYHDRVALKTLSDFYGAGLDKEAGGSTRASLKDFVLQTQEDMAKEGGVIQYSRQLLTDGQLDDPERFFFSRYSVRDFSAEPVSHEILKRALALASKTPSACNRQGWHVYHVDRRDSIDEALSFQNGNRGFGHEVPCLLIITADARAFEASVERNQQLIDGGMYAMSIISALHSLGIGSCCLNWSQGMRGDLLFRRAIKISPHHTVVMMLAVGYPRDSLKVCYSARTSVDEMYTYLND</sequence>
<evidence type="ECO:0000256" key="3">
    <source>
        <dbReference type="ARBA" id="ARBA00022630"/>
    </source>
</evidence>
<accession>A0ABT4YBL8</accession>
<organism evidence="7 8">
    <name type="scientific">Metapseudomonas resinovorans</name>
    <name type="common">Pseudomonas resinovorans</name>
    <dbReference type="NCBI Taxonomy" id="53412"/>
    <lineage>
        <taxon>Bacteria</taxon>
        <taxon>Pseudomonadati</taxon>
        <taxon>Pseudomonadota</taxon>
        <taxon>Gammaproteobacteria</taxon>
        <taxon>Pseudomonadales</taxon>
        <taxon>Pseudomonadaceae</taxon>
        <taxon>Metapseudomonas</taxon>
    </lineage>
</organism>
<dbReference type="Gene3D" id="3.40.109.10">
    <property type="entry name" value="NADH Oxidase"/>
    <property type="match status" value="1"/>
</dbReference>
<comment type="similarity">
    <text evidence="2">Belongs to the nitroreductase family.</text>
</comment>
<evidence type="ECO:0000313" key="7">
    <source>
        <dbReference type="EMBL" id="MDA8486163.1"/>
    </source>
</evidence>
<dbReference type="SUPFAM" id="SSF55469">
    <property type="entry name" value="FMN-dependent nitroreductase-like"/>
    <property type="match status" value="1"/>
</dbReference>
<dbReference type="InterPro" id="IPR029479">
    <property type="entry name" value="Nitroreductase"/>
</dbReference>
<keyword evidence="3" id="KW-0285">Flavoprotein</keyword>
<comment type="caution">
    <text evidence="7">The sequence shown here is derived from an EMBL/GenBank/DDBJ whole genome shotgun (WGS) entry which is preliminary data.</text>
</comment>
<dbReference type="InterPro" id="IPR000415">
    <property type="entry name" value="Nitroreductase-like"/>
</dbReference>
<evidence type="ECO:0000313" key="8">
    <source>
        <dbReference type="Proteomes" id="UP001211689"/>
    </source>
</evidence>
<dbReference type="Proteomes" id="UP001211689">
    <property type="component" value="Unassembled WGS sequence"/>
</dbReference>
<gene>
    <name evidence="7" type="ORF">NNO07_24125</name>
</gene>
<dbReference type="PANTHER" id="PTHR43673:SF2">
    <property type="entry name" value="NITROREDUCTASE"/>
    <property type="match status" value="1"/>
</dbReference>
<dbReference type="RefSeq" id="WP_271472183.1">
    <property type="nucleotide sequence ID" value="NZ_JANEWF010000041.1"/>
</dbReference>
<evidence type="ECO:0000259" key="6">
    <source>
        <dbReference type="Pfam" id="PF00881"/>
    </source>
</evidence>
<feature type="domain" description="Nitroreductase" evidence="6">
    <location>
        <begin position="214"/>
        <end position="305"/>
    </location>
</feature>
<keyword evidence="8" id="KW-1185">Reference proteome</keyword>
<dbReference type="EMBL" id="JANEWF010000041">
    <property type="protein sequence ID" value="MDA8486163.1"/>
    <property type="molecule type" value="Genomic_DNA"/>
</dbReference>
<evidence type="ECO:0000256" key="5">
    <source>
        <dbReference type="ARBA" id="ARBA00023002"/>
    </source>
</evidence>
<dbReference type="CDD" id="cd02062">
    <property type="entry name" value="Nitro_FMN_reductase"/>
    <property type="match status" value="1"/>
</dbReference>
<feature type="domain" description="Nitroreductase" evidence="6">
    <location>
        <begin position="162"/>
        <end position="209"/>
    </location>
</feature>
<keyword evidence="4" id="KW-0288">FMN</keyword>
<dbReference type="PANTHER" id="PTHR43673">
    <property type="entry name" value="NAD(P)H NITROREDUCTASE YDGI-RELATED"/>
    <property type="match status" value="1"/>
</dbReference>
<evidence type="ECO:0000256" key="4">
    <source>
        <dbReference type="ARBA" id="ARBA00022643"/>
    </source>
</evidence>
<proteinExistence type="inferred from homology"/>